<evidence type="ECO:0000256" key="2">
    <source>
        <dbReference type="ARBA" id="ARBA00022884"/>
    </source>
</evidence>
<dbReference type="PhylomeDB" id="T1IMT5"/>
<dbReference type="FunFam" id="3.40.50.10420:FF:000001">
    <property type="entry name" value="Methenyltetrahydrofolate synthase domain-containing protein"/>
    <property type="match status" value="1"/>
</dbReference>
<dbReference type="Pfam" id="PF01812">
    <property type="entry name" value="5-FTHF_cyc-lig"/>
    <property type="match status" value="1"/>
</dbReference>
<dbReference type="SUPFAM" id="SSF100950">
    <property type="entry name" value="NagB/RpiA/CoA transferase-like"/>
    <property type="match status" value="1"/>
</dbReference>
<sequence>MLSGNDFIKFATSNDLITKRAIRETVWQYLEDRNIADFPRPVVNRIPNFKGAHEACAQISQLDQFKSAQTVKINPDKPQQHARYITLECGKNLLVPTPRLRNGLFNRIIPPDPRIKHILRECSTHKGVSEYSKPVSLNEKIKIDLIIIGSVAVSTQGLRIGKGEGYADLEYAMMRELGAVSAQTPIISVVHDCQIFDDLPRNLFGIHDVTVDLIVSPTRVIECDSKMANKPEGIIWSLLSPEKIKLIPILEKFRV</sequence>
<dbReference type="InterPro" id="IPR024185">
    <property type="entry name" value="FTHF_cligase-like_sf"/>
</dbReference>
<dbReference type="EMBL" id="JH431094">
    <property type="status" value="NOT_ANNOTATED_CDS"/>
    <property type="molecule type" value="Genomic_DNA"/>
</dbReference>
<organism evidence="3 4">
    <name type="scientific">Strigamia maritima</name>
    <name type="common">European centipede</name>
    <name type="synonym">Geophilus maritimus</name>
    <dbReference type="NCBI Taxonomy" id="126957"/>
    <lineage>
        <taxon>Eukaryota</taxon>
        <taxon>Metazoa</taxon>
        <taxon>Ecdysozoa</taxon>
        <taxon>Arthropoda</taxon>
        <taxon>Myriapoda</taxon>
        <taxon>Chilopoda</taxon>
        <taxon>Pleurostigmophora</taxon>
        <taxon>Geophilomorpha</taxon>
        <taxon>Linotaeniidae</taxon>
        <taxon>Strigamia</taxon>
    </lineage>
</organism>
<dbReference type="GO" id="GO:0003723">
    <property type="term" value="F:RNA binding"/>
    <property type="evidence" value="ECO:0007669"/>
    <property type="project" value="UniProtKB-KW"/>
</dbReference>
<dbReference type="Gene3D" id="3.40.50.10420">
    <property type="entry name" value="NagB/RpiA/CoA transferase-like"/>
    <property type="match status" value="1"/>
</dbReference>
<dbReference type="EnsemblMetazoa" id="SMAR002299-RA">
    <property type="protein sequence ID" value="SMAR002299-PA"/>
    <property type="gene ID" value="SMAR002299"/>
</dbReference>
<keyword evidence="4" id="KW-1185">Reference proteome</keyword>
<dbReference type="InterPro" id="IPR037171">
    <property type="entry name" value="NagB/RpiA_transferase-like"/>
</dbReference>
<protein>
    <recommendedName>
        <fullName evidence="1">Methenyltetrahydrofolate synthase domain-containing protein</fullName>
    </recommendedName>
</protein>
<proteinExistence type="predicted"/>
<reference evidence="4" key="1">
    <citation type="submission" date="2011-05" db="EMBL/GenBank/DDBJ databases">
        <authorList>
            <person name="Richards S.R."/>
            <person name="Qu J."/>
            <person name="Jiang H."/>
            <person name="Jhangiani S.N."/>
            <person name="Agravi P."/>
            <person name="Goodspeed R."/>
            <person name="Gross S."/>
            <person name="Mandapat C."/>
            <person name="Jackson L."/>
            <person name="Mathew T."/>
            <person name="Pu L."/>
            <person name="Thornton R."/>
            <person name="Saada N."/>
            <person name="Wilczek-Boney K.B."/>
            <person name="Lee S."/>
            <person name="Kovar C."/>
            <person name="Wu Y."/>
            <person name="Scherer S.E."/>
            <person name="Worley K.C."/>
            <person name="Muzny D.M."/>
            <person name="Gibbs R."/>
        </authorList>
    </citation>
    <scope>NUCLEOTIDE SEQUENCE</scope>
    <source>
        <strain evidence="4">Brora</strain>
    </source>
</reference>
<evidence type="ECO:0000313" key="4">
    <source>
        <dbReference type="Proteomes" id="UP000014500"/>
    </source>
</evidence>
<dbReference type="PANTHER" id="PTHR13017">
    <property type="entry name" value="5-FORMYLTETRAHYDROFOLATE CYCLO-LIGASE-RELATED"/>
    <property type="match status" value="1"/>
</dbReference>
<evidence type="ECO:0000313" key="3">
    <source>
        <dbReference type="EnsemblMetazoa" id="SMAR002299-PA"/>
    </source>
</evidence>
<dbReference type="STRING" id="126957.T1IMT5"/>
<evidence type="ECO:0000256" key="1">
    <source>
        <dbReference type="ARBA" id="ARBA00015518"/>
    </source>
</evidence>
<dbReference type="AlphaFoldDB" id="T1IMT5"/>
<accession>T1IMT5</accession>
<dbReference type="eggNOG" id="KOG4410">
    <property type="taxonomic scope" value="Eukaryota"/>
</dbReference>
<name>T1IMT5_STRMM</name>
<dbReference type="Proteomes" id="UP000014500">
    <property type="component" value="Unassembled WGS sequence"/>
</dbReference>
<dbReference type="HOGENOM" id="CLU_031500_2_0_1"/>
<dbReference type="InterPro" id="IPR002698">
    <property type="entry name" value="FTHF_cligase"/>
</dbReference>
<dbReference type="PANTHER" id="PTHR13017:SF0">
    <property type="entry name" value="METHENYLTETRAHYDROFOLATE SYNTHASE DOMAIN-CONTAINING PROTEIN"/>
    <property type="match status" value="1"/>
</dbReference>
<reference evidence="3" key="2">
    <citation type="submission" date="2015-02" db="UniProtKB">
        <authorList>
            <consortium name="EnsemblMetazoa"/>
        </authorList>
    </citation>
    <scope>IDENTIFICATION</scope>
</reference>
<dbReference type="OMA" id="KTVYMAV"/>
<dbReference type="GO" id="GO:0005737">
    <property type="term" value="C:cytoplasm"/>
    <property type="evidence" value="ECO:0007669"/>
    <property type="project" value="TreeGrafter"/>
</dbReference>
<keyword evidence="2" id="KW-0694">RNA-binding</keyword>